<gene>
    <name evidence="2" type="ORF">A176_007627</name>
</gene>
<evidence type="ECO:0000256" key="1">
    <source>
        <dbReference type="SAM" id="MobiDB-lite"/>
    </source>
</evidence>
<accession>A0A0H4XAL2</accession>
<evidence type="ECO:0000313" key="3">
    <source>
        <dbReference type="Proteomes" id="UP000009026"/>
    </source>
</evidence>
<protein>
    <submittedName>
        <fullName evidence="2">Uncharacterized protein</fullName>
    </submittedName>
</protein>
<dbReference type="AlphaFoldDB" id="A0A0H4XAL2"/>
<evidence type="ECO:0000313" key="2">
    <source>
        <dbReference type="EMBL" id="AKQ70715.1"/>
    </source>
</evidence>
<dbReference type="KEGG" id="mym:A176_007627"/>
<keyword evidence="3" id="KW-1185">Reference proteome</keyword>
<dbReference type="PATRIC" id="fig|1297742.4.peg.7761"/>
<sequence>MSPCRCPPSRSRRTMRQRPAAPSARRAKRLAPPHTYPCGNLSKSMGRMR</sequence>
<reference evidence="2 3" key="1">
    <citation type="journal article" date="2016" name="PLoS ONE">
        <title>Complete Genome Sequence and Comparative Genomics of a Novel Myxobacterium Myxococcus hansupus.</title>
        <authorList>
            <person name="Sharma G."/>
            <person name="Narwani T."/>
            <person name="Subramanian S."/>
        </authorList>
    </citation>
    <scope>NUCLEOTIDE SEQUENCE [LARGE SCALE GENOMIC DNA]</scope>
    <source>
        <strain evidence="3">mixupus</strain>
    </source>
</reference>
<organism evidence="2 3">
    <name type="scientific">Pseudomyxococcus hansupus</name>
    <dbReference type="NCBI Taxonomy" id="1297742"/>
    <lineage>
        <taxon>Bacteria</taxon>
        <taxon>Pseudomonadati</taxon>
        <taxon>Myxococcota</taxon>
        <taxon>Myxococcia</taxon>
        <taxon>Myxococcales</taxon>
        <taxon>Cystobacterineae</taxon>
        <taxon>Myxococcaceae</taxon>
        <taxon>Pseudomyxococcus</taxon>
    </lineage>
</organism>
<dbReference type="EMBL" id="CP012109">
    <property type="protein sequence ID" value="AKQ70715.1"/>
    <property type="molecule type" value="Genomic_DNA"/>
</dbReference>
<name>A0A0H4XAL2_9BACT</name>
<dbReference type="Proteomes" id="UP000009026">
    <property type="component" value="Chromosome"/>
</dbReference>
<proteinExistence type="predicted"/>
<feature type="region of interest" description="Disordered" evidence="1">
    <location>
        <begin position="1"/>
        <end position="49"/>
    </location>
</feature>